<dbReference type="PROSITE" id="PS50893">
    <property type="entry name" value="ABC_TRANSPORTER_2"/>
    <property type="match status" value="1"/>
</dbReference>
<protein>
    <recommendedName>
        <fullName evidence="5">ABC transporter domain-containing protein</fullName>
    </recommendedName>
</protein>
<feature type="domain" description="ABC transporter" evidence="5">
    <location>
        <begin position="4"/>
        <end position="234"/>
    </location>
</feature>
<evidence type="ECO:0000313" key="7">
    <source>
        <dbReference type="Proteomes" id="UP000632154"/>
    </source>
</evidence>
<dbReference type="RefSeq" id="WP_189641742.1">
    <property type="nucleotide sequence ID" value="NZ_BNAL01000001.1"/>
</dbReference>
<comment type="caution">
    <text evidence="6">The sequence shown here is derived from an EMBL/GenBank/DDBJ whole genome shotgun (WGS) entry which is preliminary data.</text>
</comment>
<evidence type="ECO:0000259" key="5">
    <source>
        <dbReference type="PROSITE" id="PS50893"/>
    </source>
</evidence>
<dbReference type="SUPFAM" id="SSF52540">
    <property type="entry name" value="P-loop containing nucleoside triphosphate hydrolases"/>
    <property type="match status" value="1"/>
</dbReference>
<gene>
    <name evidence="6" type="ORF">GCM10017783_01460</name>
</gene>
<evidence type="ECO:0000256" key="3">
    <source>
        <dbReference type="ARBA" id="ARBA00022741"/>
    </source>
</evidence>
<keyword evidence="3" id="KW-0547">Nucleotide-binding</keyword>
<reference evidence="7" key="1">
    <citation type="journal article" date="2019" name="Int. J. Syst. Evol. Microbiol.">
        <title>The Global Catalogue of Microorganisms (GCM) 10K type strain sequencing project: providing services to taxonomists for standard genome sequencing and annotation.</title>
        <authorList>
            <consortium name="The Broad Institute Genomics Platform"/>
            <consortium name="The Broad Institute Genome Sequencing Center for Infectious Disease"/>
            <person name="Wu L."/>
            <person name="Ma J."/>
        </authorList>
    </citation>
    <scope>NUCLEOTIDE SEQUENCE [LARGE SCALE GENOMIC DNA]</scope>
    <source>
        <strain evidence="7">CGMCC 1.18439</strain>
    </source>
</reference>
<dbReference type="PANTHER" id="PTHR43335">
    <property type="entry name" value="ABC TRANSPORTER, ATP-BINDING PROTEIN"/>
    <property type="match status" value="1"/>
</dbReference>
<organism evidence="6 7">
    <name type="scientific">Deinococcus piscis</name>
    <dbReference type="NCBI Taxonomy" id="394230"/>
    <lineage>
        <taxon>Bacteria</taxon>
        <taxon>Thermotogati</taxon>
        <taxon>Deinococcota</taxon>
        <taxon>Deinococci</taxon>
        <taxon>Deinococcales</taxon>
        <taxon>Deinococcaceae</taxon>
        <taxon>Deinococcus</taxon>
    </lineage>
</organism>
<dbReference type="Pfam" id="PF00005">
    <property type="entry name" value="ABC_tran"/>
    <property type="match status" value="1"/>
</dbReference>
<keyword evidence="7" id="KW-1185">Reference proteome</keyword>
<sequence length="241" mass="25944">MTALAVQNISKTLGDHLALQQVTLKVEPGSIHALVGLNGAGKTTLMRVMLGMLRPDGGRVTLLGHDLAHAPSSLWRQVGHQIEVPPCYPELTARQNLWVAAQLRGVPEQDISSRITQVAEALNMSAWIDRRARTLSLGTRQKIGLGAALLHDPCVLVLDEPGNALDPLALVRLRGLLRRAAVRGAAVLVSSHHLDELARMADHISVMHRGQIIGTLDPQAPDLERAFFSKVLAQEEAGAAV</sequence>
<name>A0ABQ3K3B0_9DEIO</name>
<evidence type="ECO:0000313" key="6">
    <source>
        <dbReference type="EMBL" id="GHF93242.1"/>
    </source>
</evidence>
<keyword evidence="2" id="KW-0813">Transport</keyword>
<dbReference type="InterPro" id="IPR027417">
    <property type="entry name" value="P-loop_NTPase"/>
</dbReference>
<evidence type="ECO:0000256" key="1">
    <source>
        <dbReference type="ARBA" id="ARBA00005417"/>
    </source>
</evidence>
<dbReference type="InterPro" id="IPR003593">
    <property type="entry name" value="AAA+_ATPase"/>
</dbReference>
<accession>A0ABQ3K3B0</accession>
<proteinExistence type="inferred from homology"/>
<dbReference type="EMBL" id="BNAL01000001">
    <property type="protein sequence ID" value="GHF93242.1"/>
    <property type="molecule type" value="Genomic_DNA"/>
</dbReference>
<dbReference type="PANTHER" id="PTHR43335:SF4">
    <property type="entry name" value="ABC TRANSPORTER, ATP-BINDING PROTEIN"/>
    <property type="match status" value="1"/>
</dbReference>
<dbReference type="SMART" id="SM00382">
    <property type="entry name" value="AAA"/>
    <property type="match status" value="1"/>
</dbReference>
<dbReference type="Proteomes" id="UP000632154">
    <property type="component" value="Unassembled WGS sequence"/>
</dbReference>
<keyword evidence="4" id="KW-0067">ATP-binding</keyword>
<comment type="similarity">
    <text evidence="1">Belongs to the ABC transporter superfamily.</text>
</comment>
<evidence type="ECO:0000256" key="4">
    <source>
        <dbReference type="ARBA" id="ARBA00022840"/>
    </source>
</evidence>
<dbReference type="Gene3D" id="3.40.50.300">
    <property type="entry name" value="P-loop containing nucleotide triphosphate hydrolases"/>
    <property type="match status" value="1"/>
</dbReference>
<dbReference type="InterPro" id="IPR003439">
    <property type="entry name" value="ABC_transporter-like_ATP-bd"/>
</dbReference>
<evidence type="ECO:0000256" key="2">
    <source>
        <dbReference type="ARBA" id="ARBA00022448"/>
    </source>
</evidence>